<dbReference type="KEGG" id="err:DVR09_15590"/>
<evidence type="ECO:0000313" key="4">
    <source>
        <dbReference type="EMBL" id="AXK43876.1"/>
    </source>
</evidence>
<dbReference type="OrthoDB" id="164285at2"/>
<dbReference type="RefSeq" id="WP_115418189.1">
    <property type="nucleotide sequence ID" value="NZ_CP031358.1"/>
</dbReference>
<comment type="catalytic activity">
    <reaction evidence="2">
        <text>2,5-diamino-6-hydroxy-4-(5-phosphoribosylamino)-pyrimidine + H2O = 2,5,6-triamino-4-hydroxypyrimidine + D-ribose 5-phosphate</text>
        <dbReference type="Rhea" id="RHEA:23436"/>
        <dbReference type="ChEBI" id="CHEBI:15377"/>
        <dbReference type="ChEBI" id="CHEBI:58614"/>
        <dbReference type="ChEBI" id="CHEBI:78346"/>
        <dbReference type="ChEBI" id="CHEBI:137796"/>
    </reaction>
</comment>
<proteinExistence type="predicted"/>
<sequence>MRSTDTHVFFWGGPFSNWNRSSFPGEAAVAELLPRLDRIGVAHPAEDSPLTRLLKAHRFNCGEQFMMAAKAWMFDDATRLRAILAETDPKKQKLLGRDVSPFFADVWDAACVDIVASGAIARFSANPSQRKQLLDTGERVLVEGSPRDRLWGVGLDWRDERIEDPLNWRGRNLLGKALAIARAELSSRYAPRRRFAR</sequence>
<dbReference type="NCBIfam" id="TIGR02464">
    <property type="entry name" value="ribofla_fusion"/>
    <property type="match status" value="1"/>
</dbReference>
<dbReference type="AlphaFoldDB" id="A0A345YIX4"/>
<dbReference type="Proteomes" id="UP000254508">
    <property type="component" value="Plasmid unnamed"/>
</dbReference>
<name>A0A345YIX4_9SPHN</name>
<accession>A0A345YIX4</accession>
<dbReference type="EMBL" id="CP031358">
    <property type="protein sequence ID" value="AXK43876.1"/>
    <property type="molecule type" value="Genomic_DNA"/>
</dbReference>
<keyword evidence="4" id="KW-0614">Plasmid</keyword>
<evidence type="ECO:0000313" key="5">
    <source>
        <dbReference type="Proteomes" id="UP000254508"/>
    </source>
</evidence>
<evidence type="ECO:0000259" key="3">
    <source>
        <dbReference type="Pfam" id="PF08719"/>
    </source>
</evidence>
<dbReference type="CDD" id="cd15457">
    <property type="entry name" value="NADAR"/>
    <property type="match status" value="1"/>
</dbReference>
<dbReference type="Gene3D" id="1.10.357.40">
    <property type="entry name" value="YbiA-like"/>
    <property type="match status" value="1"/>
</dbReference>
<organism evidence="4 5">
    <name type="scientific">Erythrobacter aureus</name>
    <dbReference type="NCBI Taxonomy" id="2182384"/>
    <lineage>
        <taxon>Bacteria</taxon>
        <taxon>Pseudomonadati</taxon>
        <taxon>Pseudomonadota</taxon>
        <taxon>Alphaproteobacteria</taxon>
        <taxon>Sphingomonadales</taxon>
        <taxon>Erythrobacteraceae</taxon>
        <taxon>Erythrobacter/Porphyrobacter group</taxon>
        <taxon>Erythrobacter</taxon>
    </lineage>
</organism>
<evidence type="ECO:0000256" key="1">
    <source>
        <dbReference type="ARBA" id="ARBA00000022"/>
    </source>
</evidence>
<dbReference type="InterPro" id="IPR012816">
    <property type="entry name" value="NADAR"/>
</dbReference>
<feature type="domain" description="NADAR" evidence="3">
    <location>
        <begin position="13"/>
        <end position="185"/>
    </location>
</feature>
<evidence type="ECO:0000256" key="2">
    <source>
        <dbReference type="ARBA" id="ARBA00000751"/>
    </source>
</evidence>
<geneLocation type="plasmid" evidence="4 5">
    <name>unnamed</name>
</geneLocation>
<keyword evidence="5" id="KW-1185">Reference proteome</keyword>
<gene>
    <name evidence="4" type="ORF">DVR09_15590</name>
</gene>
<dbReference type="Pfam" id="PF08719">
    <property type="entry name" value="NADAR"/>
    <property type="match status" value="1"/>
</dbReference>
<reference evidence="4 5" key="1">
    <citation type="submission" date="2018-07" db="EMBL/GenBank/DDBJ databases">
        <title>Genome sequence of Erythrobacter strain YH-07, an antagonistic bacterium isolated from Yellow Sea.</title>
        <authorList>
            <person name="Tang T."/>
            <person name="Liu Q."/>
            <person name="Sun X."/>
        </authorList>
    </citation>
    <scope>NUCLEOTIDE SEQUENCE [LARGE SCALE GENOMIC DNA]</scope>
    <source>
        <strain evidence="4 5">YH-07</strain>
        <plasmid evidence="4 5">unnamed</plasmid>
    </source>
</reference>
<dbReference type="InterPro" id="IPR037238">
    <property type="entry name" value="YbiA-like_sf"/>
</dbReference>
<comment type="catalytic activity">
    <reaction evidence="1">
        <text>5-amino-6-(5-phospho-D-ribosylamino)uracil + H2O = 5,6-diaminouracil + D-ribose 5-phosphate</text>
        <dbReference type="Rhea" id="RHEA:55020"/>
        <dbReference type="ChEBI" id="CHEBI:15377"/>
        <dbReference type="ChEBI" id="CHEBI:46252"/>
        <dbReference type="ChEBI" id="CHEBI:58453"/>
        <dbReference type="ChEBI" id="CHEBI:78346"/>
    </reaction>
</comment>
<protein>
    <submittedName>
        <fullName evidence="4">DUF1768 domain-containing protein</fullName>
    </submittedName>
</protein>
<dbReference type="SUPFAM" id="SSF143990">
    <property type="entry name" value="YbiA-like"/>
    <property type="match status" value="1"/>
</dbReference>